<gene>
    <name evidence="7" type="ORF">VNO78_27907</name>
</gene>
<dbReference type="EMBL" id="JAYMYS010000007">
    <property type="protein sequence ID" value="KAK7387257.1"/>
    <property type="molecule type" value="Genomic_DNA"/>
</dbReference>
<evidence type="ECO:0000256" key="2">
    <source>
        <dbReference type="ARBA" id="ARBA00023163"/>
    </source>
</evidence>
<dbReference type="AlphaFoldDB" id="A0AAN9S1A6"/>
<dbReference type="GO" id="GO:0003677">
    <property type="term" value="F:DNA binding"/>
    <property type="evidence" value="ECO:0007669"/>
    <property type="project" value="TreeGrafter"/>
</dbReference>
<dbReference type="GO" id="GO:0045893">
    <property type="term" value="P:positive regulation of DNA-templated transcription"/>
    <property type="evidence" value="ECO:0007669"/>
    <property type="project" value="TreeGrafter"/>
</dbReference>
<organism evidence="7 8">
    <name type="scientific">Psophocarpus tetragonolobus</name>
    <name type="common">Winged bean</name>
    <name type="synonym">Dolichos tetragonolobus</name>
    <dbReference type="NCBI Taxonomy" id="3891"/>
    <lineage>
        <taxon>Eukaryota</taxon>
        <taxon>Viridiplantae</taxon>
        <taxon>Streptophyta</taxon>
        <taxon>Embryophyta</taxon>
        <taxon>Tracheophyta</taxon>
        <taxon>Spermatophyta</taxon>
        <taxon>Magnoliopsida</taxon>
        <taxon>eudicotyledons</taxon>
        <taxon>Gunneridae</taxon>
        <taxon>Pentapetalae</taxon>
        <taxon>rosids</taxon>
        <taxon>fabids</taxon>
        <taxon>Fabales</taxon>
        <taxon>Fabaceae</taxon>
        <taxon>Papilionoideae</taxon>
        <taxon>50 kb inversion clade</taxon>
        <taxon>NPAAA clade</taxon>
        <taxon>indigoferoid/millettioid clade</taxon>
        <taxon>Phaseoleae</taxon>
        <taxon>Psophocarpus</taxon>
    </lineage>
</organism>
<evidence type="ECO:0000313" key="8">
    <source>
        <dbReference type="Proteomes" id="UP001386955"/>
    </source>
</evidence>
<comment type="caution">
    <text evidence="7">The sequence shown here is derived from an EMBL/GenBank/DDBJ whole genome shotgun (WGS) entry which is preliminary data.</text>
</comment>
<keyword evidence="4" id="KW-0175">Coiled coil</keyword>
<evidence type="ECO:0000313" key="7">
    <source>
        <dbReference type="EMBL" id="KAK7387257.1"/>
    </source>
</evidence>
<accession>A0AAN9S1A6</accession>
<dbReference type="Proteomes" id="UP001386955">
    <property type="component" value="Unassembled WGS sequence"/>
</dbReference>
<dbReference type="PANTHER" id="PTHR46391">
    <property type="entry name" value="BASIC LEUCINE ZIPPER 34"/>
    <property type="match status" value="1"/>
</dbReference>
<feature type="domain" description="BZIP" evidence="6">
    <location>
        <begin position="97"/>
        <end position="160"/>
    </location>
</feature>
<evidence type="ECO:0000256" key="4">
    <source>
        <dbReference type="SAM" id="Coils"/>
    </source>
</evidence>
<protein>
    <recommendedName>
        <fullName evidence="6">BZIP domain-containing protein</fullName>
    </recommendedName>
</protein>
<dbReference type="GO" id="GO:0005634">
    <property type="term" value="C:nucleus"/>
    <property type="evidence" value="ECO:0007669"/>
    <property type="project" value="TreeGrafter"/>
</dbReference>
<feature type="compositionally biased region" description="Basic and acidic residues" evidence="5">
    <location>
        <begin position="1"/>
        <end position="15"/>
    </location>
</feature>
<dbReference type="SUPFAM" id="SSF57959">
    <property type="entry name" value="Leucine zipper domain"/>
    <property type="match status" value="1"/>
</dbReference>
<feature type="coiled-coil region" evidence="4">
    <location>
        <begin position="122"/>
        <end position="184"/>
    </location>
</feature>
<dbReference type="GO" id="GO:0003700">
    <property type="term" value="F:DNA-binding transcription factor activity"/>
    <property type="evidence" value="ECO:0007669"/>
    <property type="project" value="InterPro"/>
</dbReference>
<dbReference type="InterPro" id="IPR046347">
    <property type="entry name" value="bZIP_sf"/>
</dbReference>
<dbReference type="PROSITE" id="PS00036">
    <property type="entry name" value="BZIP_BASIC"/>
    <property type="match status" value="1"/>
</dbReference>
<keyword evidence="2" id="KW-0804">Transcription</keyword>
<dbReference type="InterPro" id="IPR052483">
    <property type="entry name" value="bZIP_transcription_regulators"/>
</dbReference>
<dbReference type="SMART" id="SM00338">
    <property type="entry name" value="BRLZ"/>
    <property type="match status" value="1"/>
</dbReference>
<dbReference type="Pfam" id="PF07716">
    <property type="entry name" value="bZIP_2"/>
    <property type="match status" value="1"/>
</dbReference>
<evidence type="ECO:0000256" key="3">
    <source>
        <dbReference type="ARBA" id="ARBA00023242"/>
    </source>
</evidence>
<dbReference type="InterPro" id="IPR004827">
    <property type="entry name" value="bZIP"/>
</dbReference>
<sequence length="375" mass="42515">MDKREMGGNRKEKMGLAKPTWSPVSSFQALQNTLYSDASGSSSSLAQASYEKNKLEYHPAINAVSGFSFVDSTSGLARQFQVAKPDMRPSLEQNKLDPKRLKRIMSNRLSAKRSRLKNMRFKTDLEIEAKNFEDQIVELQSEEASLQEQKQNLTEKQQTLDKEMEELKKEILLIDAEIEKNKAEVNGLRELQVKKQEQFKSRLNYSNIGLLEPRSKDRISDQGLRLHSRCTFACKILAKLHLCHCASLITNSPYDGIHLCFRHSLQFQQSSIFTIAFDCDNLCFHHSFRTLDHSHKDSEEVATTINKEILLSHDVGLPHEQEGSRIGGFDSLEEVAQQDRVLLHTPNKTYPKGSSAWNLTQVAEGGARALHGLCP</sequence>
<dbReference type="PANTHER" id="PTHR46391:SF13">
    <property type="entry name" value="ACTIVATOR OF SPOMIN LUC3"/>
    <property type="match status" value="1"/>
</dbReference>
<reference evidence="7 8" key="1">
    <citation type="submission" date="2024-01" db="EMBL/GenBank/DDBJ databases">
        <title>The genomes of 5 underutilized Papilionoideae crops provide insights into root nodulation and disease resistanc.</title>
        <authorList>
            <person name="Jiang F."/>
        </authorList>
    </citation>
    <scope>NUCLEOTIDE SEQUENCE [LARGE SCALE GENOMIC DNA]</scope>
    <source>
        <strain evidence="7">DUOXIRENSHENG_FW03</strain>
        <tissue evidence="7">Leaves</tissue>
    </source>
</reference>
<name>A0AAN9S1A6_PSOTE</name>
<feature type="region of interest" description="Disordered" evidence="5">
    <location>
        <begin position="1"/>
        <end position="22"/>
    </location>
</feature>
<evidence type="ECO:0000256" key="1">
    <source>
        <dbReference type="ARBA" id="ARBA00023015"/>
    </source>
</evidence>
<evidence type="ECO:0000256" key="5">
    <source>
        <dbReference type="SAM" id="MobiDB-lite"/>
    </source>
</evidence>
<keyword evidence="1" id="KW-0805">Transcription regulation</keyword>
<keyword evidence="3" id="KW-0539">Nucleus</keyword>
<proteinExistence type="predicted"/>
<evidence type="ECO:0000259" key="6">
    <source>
        <dbReference type="PROSITE" id="PS50217"/>
    </source>
</evidence>
<keyword evidence="8" id="KW-1185">Reference proteome</keyword>
<dbReference type="PROSITE" id="PS50217">
    <property type="entry name" value="BZIP"/>
    <property type="match status" value="1"/>
</dbReference>